<protein>
    <submittedName>
        <fullName evidence="1">Uncharacterized protein</fullName>
    </submittedName>
</protein>
<evidence type="ECO:0000313" key="2">
    <source>
        <dbReference type="Proteomes" id="UP001142489"/>
    </source>
</evidence>
<dbReference type="EMBL" id="JAPFRF010000010">
    <property type="protein sequence ID" value="KAJ7320015.1"/>
    <property type="molecule type" value="Genomic_DNA"/>
</dbReference>
<comment type="caution">
    <text evidence="1">The sequence shown here is derived from an EMBL/GenBank/DDBJ whole genome shotgun (WGS) entry which is preliminary data.</text>
</comment>
<sequence>MFPGRHNDLVPYLCGCTAVKNFAPLRLAKGSALERHRIEAHSLKECCLADHVEMPSAKERIKDLKKSGVPMALIVSKPVEADISNGVSGVVDLGFNPNFKDVE</sequence>
<name>A0A9Q1AYV7_9SAUR</name>
<keyword evidence="2" id="KW-1185">Reference proteome</keyword>
<dbReference type="AlphaFoldDB" id="A0A9Q1AYV7"/>
<dbReference type="Proteomes" id="UP001142489">
    <property type="component" value="Unassembled WGS sequence"/>
</dbReference>
<proteinExistence type="predicted"/>
<organism evidence="1 2">
    <name type="scientific">Phrynocephalus forsythii</name>
    <dbReference type="NCBI Taxonomy" id="171643"/>
    <lineage>
        <taxon>Eukaryota</taxon>
        <taxon>Metazoa</taxon>
        <taxon>Chordata</taxon>
        <taxon>Craniata</taxon>
        <taxon>Vertebrata</taxon>
        <taxon>Euteleostomi</taxon>
        <taxon>Lepidosauria</taxon>
        <taxon>Squamata</taxon>
        <taxon>Bifurcata</taxon>
        <taxon>Unidentata</taxon>
        <taxon>Episquamata</taxon>
        <taxon>Toxicofera</taxon>
        <taxon>Iguania</taxon>
        <taxon>Acrodonta</taxon>
        <taxon>Agamidae</taxon>
        <taxon>Agaminae</taxon>
        <taxon>Phrynocephalus</taxon>
    </lineage>
</organism>
<reference evidence="1" key="1">
    <citation type="journal article" date="2023" name="DNA Res.">
        <title>Chromosome-level genome assembly of Phrynocephalus forsythii using third-generation DNA sequencing and Hi-C analysis.</title>
        <authorList>
            <person name="Qi Y."/>
            <person name="Zhao W."/>
            <person name="Zhao Y."/>
            <person name="Niu C."/>
            <person name="Cao S."/>
            <person name="Zhang Y."/>
        </authorList>
    </citation>
    <scope>NUCLEOTIDE SEQUENCE</scope>
    <source>
        <tissue evidence="1">Muscle</tissue>
    </source>
</reference>
<evidence type="ECO:0000313" key="1">
    <source>
        <dbReference type="EMBL" id="KAJ7320015.1"/>
    </source>
</evidence>
<accession>A0A9Q1AYV7</accession>
<gene>
    <name evidence="1" type="ORF">JRQ81_019526</name>
</gene>